<dbReference type="Gene3D" id="1.10.760.10">
    <property type="entry name" value="Cytochrome c-like domain"/>
    <property type="match status" value="1"/>
</dbReference>
<dbReference type="GO" id="GO:0016020">
    <property type="term" value="C:membrane"/>
    <property type="evidence" value="ECO:0007669"/>
    <property type="project" value="UniProtKB-SubCell"/>
</dbReference>
<evidence type="ECO:0000256" key="3">
    <source>
        <dbReference type="ARBA" id="ARBA00022692"/>
    </source>
</evidence>
<dbReference type="SUPFAM" id="SSF46626">
    <property type="entry name" value="Cytochrome c"/>
    <property type="match status" value="1"/>
</dbReference>
<dbReference type="AlphaFoldDB" id="A0A2K9AWI9"/>
<reference evidence="9 10" key="1">
    <citation type="submission" date="2017-12" db="EMBL/GenBank/DDBJ databases">
        <title>Kangiella profundi FT102 completed genome.</title>
        <authorList>
            <person name="Xu J."/>
            <person name="Wang J."/>
            <person name="Lu Y."/>
        </authorList>
    </citation>
    <scope>NUCLEOTIDE SEQUENCE [LARGE SCALE GENOMIC DNA]</scope>
    <source>
        <strain evidence="9 10">FT102</strain>
    </source>
</reference>
<evidence type="ECO:0000256" key="6">
    <source>
        <dbReference type="ARBA" id="ARBA00023004"/>
    </source>
</evidence>
<feature type="binding site" description="covalent" evidence="8">
    <location>
        <position position="55"/>
    </location>
    <ligand>
        <name>heme c</name>
        <dbReference type="ChEBI" id="CHEBI:61717"/>
    </ligand>
</feature>
<dbReference type="InterPro" id="IPR036909">
    <property type="entry name" value="Cyt_c-like_dom_sf"/>
</dbReference>
<evidence type="ECO:0000256" key="2">
    <source>
        <dbReference type="ARBA" id="ARBA00022617"/>
    </source>
</evidence>
<keyword evidence="4 8" id="KW-0479">Metal-binding</keyword>
<evidence type="ECO:0000256" key="8">
    <source>
        <dbReference type="PIRSR" id="PIRSR602326-1"/>
    </source>
</evidence>
<protein>
    <submittedName>
        <fullName evidence="9">Cytochrome c1</fullName>
    </submittedName>
</protein>
<dbReference type="OrthoDB" id="9798864at2"/>
<gene>
    <name evidence="9" type="ORF">CW740_03040</name>
</gene>
<sequence length="280" mass="31474">MKKLITAILFLLPVSAFAAGGGTTYPNDPANIDLSDKTSLQNGAKLYVNYCLGCHSMEYVRYSRIAQDLEIPEEQVMNNLVLGDQKFGDTMDKSMDSDLAKKWFGVDPLDLSLAARVRGEDWVYNYLRSFYVDPSRPFGVNNTVFPEVGMPHILADLQGLQAKSDELLSVEEQIAEAKAVLNDSEASEEAKAAAEEKQHEAEAAMAKLAAEGKMFVQIKEGQMTPEEYDENIRDLTAFMAYTANPVKLESKRMGVWVLLFLFVLLIFAYFLKKEFWKDIH</sequence>
<dbReference type="PANTHER" id="PTHR10266:SF3">
    <property type="entry name" value="CYTOCHROME C1, HEME PROTEIN, MITOCHONDRIAL"/>
    <property type="match status" value="1"/>
</dbReference>
<comment type="subcellular location">
    <subcellularLocation>
        <location evidence="1">Membrane</location>
    </subcellularLocation>
</comment>
<keyword evidence="5" id="KW-1133">Transmembrane helix</keyword>
<evidence type="ECO:0000256" key="4">
    <source>
        <dbReference type="ARBA" id="ARBA00022723"/>
    </source>
</evidence>
<keyword evidence="3" id="KW-0812">Transmembrane</keyword>
<dbReference type="PANTHER" id="PTHR10266">
    <property type="entry name" value="CYTOCHROME C1"/>
    <property type="match status" value="1"/>
</dbReference>
<dbReference type="GO" id="GO:0046872">
    <property type="term" value="F:metal ion binding"/>
    <property type="evidence" value="ECO:0007669"/>
    <property type="project" value="UniProtKB-KW"/>
</dbReference>
<dbReference type="InterPro" id="IPR002326">
    <property type="entry name" value="Cyt_c1"/>
</dbReference>
<evidence type="ECO:0000313" key="10">
    <source>
        <dbReference type="Proteomes" id="UP000232693"/>
    </source>
</evidence>
<feature type="binding site" description="covalent" evidence="8">
    <location>
        <position position="205"/>
    </location>
    <ligand>
        <name>heme c</name>
        <dbReference type="ChEBI" id="CHEBI:61717"/>
    </ligand>
</feature>
<dbReference type="Proteomes" id="UP000232693">
    <property type="component" value="Chromosome"/>
</dbReference>
<evidence type="ECO:0000256" key="5">
    <source>
        <dbReference type="ARBA" id="ARBA00022989"/>
    </source>
</evidence>
<keyword evidence="6 8" id="KW-0408">Iron</keyword>
<keyword evidence="2 8" id="KW-0349">Heme</keyword>
<organism evidence="9 10">
    <name type="scientific">Kangiella profundi</name>
    <dbReference type="NCBI Taxonomy" id="1561924"/>
    <lineage>
        <taxon>Bacteria</taxon>
        <taxon>Pseudomonadati</taxon>
        <taxon>Pseudomonadota</taxon>
        <taxon>Gammaproteobacteria</taxon>
        <taxon>Kangiellales</taxon>
        <taxon>Kangiellaceae</taxon>
        <taxon>Kangiella</taxon>
    </lineage>
</organism>
<evidence type="ECO:0000256" key="1">
    <source>
        <dbReference type="ARBA" id="ARBA00004370"/>
    </source>
</evidence>
<comment type="cofactor">
    <cofactor evidence="8">
        <name>heme c</name>
        <dbReference type="ChEBI" id="CHEBI:61717"/>
    </cofactor>
    <text evidence="8">Binds 1 heme c group covalently per subunit.</text>
</comment>
<name>A0A2K9AWI9_9GAMM</name>
<accession>A0A2K9AWI9</accession>
<dbReference type="EMBL" id="CP025120">
    <property type="protein sequence ID" value="AUD78269.1"/>
    <property type="molecule type" value="Genomic_DNA"/>
</dbReference>
<keyword evidence="10" id="KW-1185">Reference proteome</keyword>
<dbReference type="GO" id="GO:0009055">
    <property type="term" value="F:electron transfer activity"/>
    <property type="evidence" value="ECO:0007669"/>
    <property type="project" value="InterPro"/>
</dbReference>
<feature type="binding site" description="covalent" evidence="8">
    <location>
        <position position="54"/>
    </location>
    <ligand>
        <name>heme c</name>
        <dbReference type="ChEBI" id="CHEBI:61717"/>
    </ligand>
</feature>
<keyword evidence="7" id="KW-0472">Membrane</keyword>
<dbReference type="GO" id="GO:0020037">
    <property type="term" value="F:heme binding"/>
    <property type="evidence" value="ECO:0007669"/>
    <property type="project" value="InterPro"/>
</dbReference>
<dbReference type="Gene3D" id="1.20.5.100">
    <property type="entry name" value="Cytochrome c1, transmembrane anchor, C-terminal"/>
    <property type="match status" value="1"/>
</dbReference>
<dbReference type="RefSeq" id="WP_106646144.1">
    <property type="nucleotide sequence ID" value="NZ_BMGO01000002.1"/>
</dbReference>
<feature type="binding site" description="covalent" evidence="8">
    <location>
        <position position="51"/>
    </location>
    <ligand>
        <name>heme c</name>
        <dbReference type="ChEBI" id="CHEBI:61717"/>
    </ligand>
</feature>
<evidence type="ECO:0000313" key="9">
    <source>
        <dbReference type="EMBL" id="AUD78269.1"/>
    </source>
</evidence>
<evidence type="ECO:0000256" key="7">
    <source>
        <dbReference type="ARBA" id="ARBA00023136"/>
    </source>
</evidence>
<dbReference type="KEGG" id="kpd:CW740_03040"/>
<proteinExistence type="predicted"/>
<dbReference type="Pfam" id="PF02167">
    <property type="entry name" value="Cytochrom_C1"/>
    <property type="match status" value="1"/>
</dbReference>